<evidence type="ECO:0000313" key="1">
    <source>
        <dbReference type="EMBL" id="RAR58051.1"/>
    </source>
</evidence>
<comment type="caution">
    <text evidence="1">The sequence shown here is derived from an EMBL/GenBank/DDBJ whole genome shotgun (WGS) entry which is preliminary data.</text>
</comment>
<dbReference type="EMBL" id="QLSX01000013">
    <property type="protein sequence ID" value="RAR58051.1"/>
    <property type="molecule type" value="Genomic_DNA"/>
</dbReference>
<organism evidence="1 2">
    <name type="scientific">Onishia taeanensis</name>
    <dbReference type="NCBI Taxonomy" id="284577"/>
    <lineage>
        <taxon>Bacteria</taxon>
        <taxon>Pseudomonadati</taxon>
        <taxon>Pseudomonadota</taxon>
        <taxon>Gammaproteobacteria</taxon>
        <taxon>Oceanospirillales</taxon>
        <taxon>Halomonadaceae</taxon>
        <taxon>Onishia</taxon>
    </lineage>
</organism>
<evidence type="ECO:0000313" key="2">
    <source>
        <dbReference type="Proteomes" id="UP000249700"/>
    </source>
</evidence>
<sequence length="59" mass="6296">MNEIDTEGVKLSLVGAYGGRHNERITRSADHHRVPTAPGMTEAMNKMTGSVAVQATDEG</sequence>
<reference evidence="1 2" key="1">
    <citation type="submission" date="2018-06" db="EMBL/GenBank/DDBJ databases">
        <title>Comparative analysis of microorganisms from saline springs in Andes Mountain Range, Colombia.</title>
        <authorList>
            <person name="Rubin E."/>
        </authorList>
    </citation>
    <scope>NUCLEOTIDE SEQUENCE [LARGE SCALE GENOMIC DNA]</scope>
    <source>
        <strain evidence="1 2">USBA-857</strain>
    </source>
</reference>
<name>A0A328XG11_9GAMM</name>
<accession>A0A328XG11</accession>
<dbReference type="AlphaFoldDB" id="A0A328XG11"/>
<gene>
    <name evidence="1" type="ORF">BCL93_11355</name>
</gene>
<dbReference type="Proteomes" id="UP000249700">
    <property type="component" value="Unassembled WGS sequence"/>
</dbReference>
<proteinExistence type="predicted"/>
<protein>
    <submittedName>
        <fullName evidence="1">Uncharacterized protein</fullName>
    </submittedName>
</protein>